<evidence type="ECO:0000313" key="11">
    <source>
        <dbReference type="Proteomes" id="UP000441102"/>
    </source>
</evidence>
<keyword evidence="3" id="KW-1003">Cell membrane</keyword>
<dbReference type="EMBL" id="WBWS01000005">
    <property type="protein sequence ID" value="KAB2772449.1"/>
    <property type="molecule type" value="Genomic_DNA"/>
</dbReference>
<dbReference type="PROSITE" id="PS50928">
    <property type="entry name" value="ABC_TM1"/>
    <property type="match status" value="1"/>
</dbReference>
<feature type="transmembrane region" description="Helical" evidence="7">
    <location>
        <begin position="79"/>
        <end position="100"/>
    </location>
</feature>
<dbReference type="SUPFAM" id="SSF161098">
    <property type="entry name" value="MetI-like"/>
    <property type="match status" value="1"/>
</dbReference>
<keyword evidence="4 7" id="KW-0812">Transmembrane</keyword>
<keyword evidence="6 7" id="KW-0472">Membrane</keyword>
<accession>A0A6I0DNR4</accession>
<dbReference type="AlphaFoldDB" id="A0A6I0DNR4"/>
<organism evidence="10 11">
    <name type="scientific">Brucella anthropi</name>
    <name type="common">Ochrobactrum anthropi</name>
    <dbReference type="NCBI Taxonomy" id="529"/>
    <lineage>
        <taxon>Bacteria</taxon>
        <taxon>Pseudomonadati</taxon>
        <taxon>Pseudomonadota</taxon>
        <taxon>Alphaproteobacteria</taxon>
        <taxon>Hyphomicrobiales</taxon>
        <taxon>Brucellaceae</taxon>
        <taxon>Brucella/Ochrobactrum group</taxon>
        <taxon>Brucella</taxon>
    </lineage>
</organism>
<dbReference type="Proteomes" id="UP000441102">
    <property type="component" value="Unassembled WGS sequence"/>
</dbReference>
<feature type="transmembrane region" description="Helical" evidence="7">
    <location>
        <begin position="240"/>
        <end position="260"/>
    </location>
</feature>
<name>A0A6I0DNR4_BRUAN</name>
<evidence type="ECO:0000313" key="9">
    <source>
        <dbReference type="EMBL" id="KAB2772449.1"/>
    </source>
</evidence>
<feature type="transmembrane region" description="Helical" evidence="7">
    <location>
        <begin position="180"/>
        <end position="199"/>
    </location>
</feature>
<gene>
    <name evidence="9" type="ORF">F9L04_05900</name>
    <name evidence="10" type="ORF">F9L06_10700</name>
</gene>
<dbReference type="CDD" id="cd06261">
    <property type="entry name" value="TM_PBP2"/>
    <property type="match status" value="1"/>
</dbReference>
<proteinExistence type="inferred from homology"/>
<comment type="caution">
    <text evidence="10">The sequence shown here is derived from an EMBL/GenBank/DDBJ whole genome shotgun (WGS) entry which is preliminary data.</text>
</comment>
<feature type="domain" description="ABC transmembrane type-1" evidence="8">
    <location>
        <begin position="73"/>
        <end position="257"/>
    </location>
</feature>
<dbReference type="Pfam" id="PF00528">
    <property type="entry name" value="BPD_transp_1"/>
    <property type="match status" value="1"/>
</dbReference>
<evidence type="ECO:0000256" key="4">
    <source>
        <dbReference type="ARBA" id="ARBA00022692"/>
    </source>
</evidence>
<dbReference type="GO" id="GO:0005886">
    <property type="term" value="C:plasma membrane"/>
    <property type="evidence" value="ECO:0007669"/>
    <property type="project" value="UniProtKB-SubCell"/>
</dbReference>
<evidence type="ECO:0000259" key="8">
    <source>
        <dbReference type="PROSITE" id="PS50928"/>
    </source>
</evidence>
<dbReference type="InterPro" id="IPR035906">
    <property type="entry name" value="MetI-like_sf"/>
</dbReference>
<reference evidence="11 12" key="1">
    <citation type="submission" date="2019-09" db="EMBL/GenBank/DDBJ databases">
        <title>Taxonomic organization of the family Brucellaceae based on a phylogenomic approach.</title>
        <authorList>
            <person name="Leclercq S."/>
            <person name="Cloeckaert A."/>
            <person name="Zygmunt M.S."/>
        </authorList>
    </citation>
    <scope>NUCLEOTIDE SEQUENCE [LARGE SCALE GENOMIC DNA]</scope>
    <source>
        <strain evidence="10 11">CCUG 34461</strain>
        <strain evidence="9 12">LMG 3313</strain>
    </source>
</reference>
<comment type="similarity">
    <text evidence="7">Belongs to the binding-protein-dependent transport system permease family.</text>
</comment>
<evidence type="ECO:0000256" key="7">
    <source>
        <dbReference type="RuleBase" id="RU363032"/>
    </source>
</evidence>
<dbReference type="InterPro" id="IPR000515">
    <property type="entry name" value="MetI-like"/>
</dbReference>
<feature type="transmembrane region" description="Helical" evidence="7">
    <location>
        <begin position="137"/>
        <end position="159"/>
    </location>
</feature>
<dbReference type="PANTHER" id="PTHR30151:SF41">
    <property type="entry name" value="ABC TRANSPORTER PERMEASE PROTEIN"/>
    <property type="match status" value="1"/>
</dbReference>
<evidence type="ECO:0000256" key="1">
    <source>
        <dbReference type="ARBA" id="ARBA00004651"/>
    </source>
</evidence>
<sequence length="277" mass="30888">MQNELPVLNSEQDRLARRERTLRIMMPTLAIIIALGIWEGLVRYYQVPHYLIPAPSLVAETLIKDGPSLTASMWFTVKLTLISLACAIIGGVLLGMIFALSRPIEMAFFPFAVILQVTPVIAIAPLILIYVRDTFSALLICAWIVAFFPILSNTVIGLRSADHNLRDLFKLYRASPWQRLRYLLAPSALPYFMAALKIAGGLSLIGAVVAEFVAGTAGQSTGLASRILESSFRNEIPRMFAALFLVSLLGIVIFLITSWLSRFVLGRWHESEIRRER</sequence>
<evidence type="ECO:0000313" key="10">
    <source>
        <dbReference type="EMBL" id="KAB2799423.1"/>
    </source>
</evidence>
<feature type="transmembrane region" description="Helical" evidence="7">
    <location>
        <begin position="107"/>
        <end position="131"/>
    </location>
</feature>
<dbReference type="Proteomes" id="UP000481876">
    <property type="component" value="Unassembled WGS sequence"/>
</dbReference>
<keyword evidence="2 7" id="KW-0813">Transport</keyword>
<evidence type="ECO:0000313" key="12">
    <source>
        <dbReference type="Proteomes" id="UP000481876"/>
    </source>
</evidence>
<keyword evidence="5 7" id="KW-1133">Transmembrane helix</keyword>
<protein>
    <submittedName>
        <fullName evidence="10">ABC transporter permease</fullName>
    </submittedName>
</protein>
<dbReference type="EMBL" id="WBWX01000003">
    <property type="protein sequence ID" value="KAB2799423.1"/>
    <property type="molecule type" value="Genomic_DNA"/>
</dbReference>
<evidence type="ECO:0000256" key="3">
    <source>
        <dbReference type="ARBA" id="ARBA00022475"/>
    </source>
</evidence>
<comment type="subcellular location">
    <subcellularLocation>
        <location evidence="1 7">Cell membrane</location>
        <topology evidence="1 7">Multi-pass membrane protein</topology>
    </subcellularLocation>
</comment>
<dbReference type="PANTHER" id="PTHR30151">
    <property type="entry name" value="ALKANE SULFONATE ABC TRANSPORTER-RELATED, MEMBRANE SUBUNIT"/>
    <property type="match status" value="1"/>
</dbReference>
<evidence type="ECO:0000256" key="5">
    <source>
        <dbReference type="ARBA" id="ARBA00022989"/>
    </source>
</evidence>
<dbReference type="GO" id="GO:0055085">
    <property type="term" value="P:transmembrane transport"/>
    <property type="evidence" value="ECO:0007669"/>
    <property type="project" value="InterPro"/>
</dbReference>
<dbReference type="Gene3D" id="1.10.3720.10">
    <property type="entry name" value="MetI-like"/>
    <property type="match status" value="1"/>
</dbReference>
<feature type="transmembrane region" description="Helical" evidence="7">
    <location>
        <begin position="21"/>
        <end position="38"/>
    </location>
</feature>
<evidence type="ECO:0000256" key="2">
    <source>
        <dbReference type="ARBA" id="ARBA00022448"/>
    </source>
</evidence>
<evidence type="ECO:0000256" key="6">
    <source>
        <dbReference type="ARBA" id="ARBA00023136"/>
    </source>
</evidence>